<accession>A0A843X4U2</accession>
<reference evidence="3" key="1">
    <citation type="submission" date="2017-07" db="EMBL/GenBank/DDBJ databases">
        <title>Taro Niue Genome Assembly and Annotation.</title>
        <authorList>
            <person name="Atibalentja N."/>
            <person name="Keating K."/>
            <person name="Fields C.J."/>
        </authorList>
    </citation>
    <scope>NUCLEOTIDE SEQUENCE</scope>
    <source>
        <strain evidence="3">Niue_2</strain>
        <tissue evidence="3">Leaf</tissue>
    </source>
</reference>
<gene>
    <name evidence="3" type="ORF">Taro_043982</name>
</gene>
<dbReference type="PANTHER" id="PTHR13343">
    <property type="entry name" value="CREG1 PROTEIN"/>
    <property type="match status" value="1"/>
</dbReference>
<proteinExistence type="predicted"/>
<dbReference type="InterPro" id="IPR012349">
    <property type="entry name" value="Split_barrel_FMN-bd"/>
</dbReference>
<feature type="signal peptide" evidence="1">
    <location>
        <begin position="1"/>
        <end position="34"/>
    </location>
</feature>
<evidence type="ECO:0000313" key="3">
    <source>
        <dbReference type="EMBL" id="MQM11080.1"/>
    </source>
</evidence>
<feature type="chain" id="PRO_5032477844" description="CREG-like beta-barrel domain-containing protein" evidence="1">
    <location>
        <begin position="35"/>
        <end position="205"/>
    </location>
</feature>
<dbReference type="OrthoDB" id="46836at2759"/>
<dbReference type="Proteomes" id="UP000652761">
    <property type="component" value="Unassembled WGS sequence"/>
</dbReference>
<dbReference type="SUPFAM" id="SSF50475">
    <property type="entry name" value="FMN-binding split barrel"/>
    <property type="match status" value="1"/>
</dbReference>
<evidence type="ECO:0000256" key="1">
    <source>
        <dbReference type="SAM" id="SignalP"/>
    </source>
</evidence>
<feature type="domain" description="CREG-like beta-barrel" evidence="2">
    <location>
        <begin position="46"/>
        <end position="197"/>
    </location>
</feature>
<dbReference type="AlphaFoldDB" id="A0A843X4U2"/>
<name>A0A843X4U2_COLES</name>
<organism evidence="3 4">
    <name type="scientific">Colocasia esculenta</name>
    <name type="common">Wild taro</name>
    <name type="synonym">Arum esculentum</name>
    <dbReference type="NCBI Taxonomy" id="4460"/>
    <lineage>
        <taxon>Eukaryota</taxon>
        <taxon>Viridiplantae</taxon>
        <taxon>Streptophyta</taxon>
        <taxon>Embryophyta</taxon>
        <taxon>Tracheophyta</taxon>
        <taxon>Spermatophyta</taxon>
        <taxon>Magnoliopsida</taxon>
        <taxon>Liliopsida</taxon>
        <taxon>Araceae</taxon>
        <taxon>Aroideae</taxon>
        <taxon>Colocasieae</taxon>
        <taxon>Colocasia</taxon>
    </lineage>
</organism>
<dbReference type="InterPro" id="IPR055343">
    <property type="entry name" value="CREG_beta-barrel"/>
</dbReference>
<dbReference type="Pfam" id="PF13883">
    <property type="entry name" value="CREG_beta-barrel"/>
    <property type="match status" value="1"/>
</dbReference>
<protein>
    <recommendedName>
        <fullName evidence="2">CREG-like beta-barrel domain-containing protein</fullName>
    </recommendedName>
</protein>
<dbReference type="EMBL" id="NMUH01004861">
    <property type="protein sequence ID" value="MQM11080.1"/>
    <property type="molecule type" value="Genomic_DNA"/>
</dbReference>
<sequence>MEREFPATSSSPTALFFLFAACLLLSLPGPHVVADGHLRLLAPSKPDPSDAAATARWLVAQNSWGVVRHAVSFSDGLPGEGYGIPYFYLTTLDPTAVDALADERASFTVTDIPLGSCGETDPQSPTCAKLTLTGKLKLVDGNSTEGKFALAALFAKHAQMKDWPKKHKFQIFKLDIRHVFLIDWFGGAKTPTVEQYLNPAVNKLS</sequence>
<evidence type="ECO:0000259" key="2">
    <source>
        <dbReference type="Pfam" id="PF13883"/>
    </source>
</evidence>
<dbReference type="Gene3D" id="2.30.110.10">
    <property type="entry name" value="Electron Transport, Fmn-binding Protein, Chain A"/>
    <property type="match status" value="1"/>
</dbReference>
<dbReference type="GO" id="GO:0005737">
    <property type="term" value="C:cytoplasm"/>
    <property type="evidence" value="ECO:0007669"/>
    <property type="project" value="UniProtKB-ARBA"/>
</dbReference>
<dbReference type="PROSITE" id="PS51257">
    <property type="entry name" value="PROKAR_LIPOPROTEIN"/>
    <property type="match status" value="1"/>
</dbReference>
<dbReference type="PANTHER" id="PTHR13343:SF17">
    <property type="entry name" value="CELLULAR REPRESSOR OF E1A-STIMULATED GENES, ISOFORM A"/>
    <property type="match status" value="1"/>
</dbReference>
<keyword evidence="4" id="KW-1185">Reference proteome</keyword>
<comment type="caution">
    <text evidence="3">The sequence shown here is derived from an EMBL/GenBank/DDBJ whole genome shotgun (WGS) entry which is preliminary data.</text>
</comment>
<keyword evidence="1" id="KW-0732">Signal</keyword>
<evidence type="ECO:0000313" key="4">
    <source>
        <dbReference type="Proteomes" id="UP000652761"/>
    </source>
</evidence>